<dbReference type="AlphaFoldDB" id="A0A1T5BSI8"/>
<protein>
    <submittedName>
        <fullName evidence="2">Glycosyltransferase, GT2 family</fullName>
    </submittedName>
</protein>
<dbReference type="PANTHER" id="PTHR43179">
    <property type="entry name" value="RHAMNOSYLTRANSFERASE WBBL"/>
    <property type="match status" value="1"/>
</dbReference>
<dbReference type="Pfam" id="PF00535">
    <property type="entry name" value="Glycos_transf_2"/>
    <property type="match status" value="1"/>
</dbReference>
<dbReference type="InterPro" id="IPR029044">
    <property type="entry name" value="Nucleotide-diphossugar_trans"/>
</dbReference>
<dbReference type="PANTHER" id="PTHR43179:SF7">
    <property type="entry name" value="RHAMNOSYLTRANSFERASE WBBL"/>
    <property type="match status" value="1"/>
</dbReference>
<accession>A0A1T5BSI8</accession>
<reference evidence="3" key="1">
    <citation type="submission" date="2017-02" db="EMBL/GenBank/DDBJ databases">
        <authorList>
            <person name="Varghese N."/>
            <person name="Submissions S."/>
        </authorList>
    </citation>
    <scope>NUCLEOTIDE SEQUENCE [LARGE SCALE GENOMIC DNA]</scope>
    <source>
        <strain evidence="3">DSM 24967</strain>
    </source>
</reference>
<dbReference type="SUPFAM" id="SSF53448">
    <property type="entry name" value="Nucleotide-diphospho-sugar transferases"/>
    <property type="match status" value="1"/>
</dbReference>
<dbReference type="Proteomes" id="UP000190852">
    <property type="component" value="Unassembled WGS sequence"/>
</dbReference>
<organism evidence="2 3">
    <name type="scientific">Parabacteroides chartae</name>
    <dbReference type="NCBI Taxonomy" id="1037355"/>
    <lineage>
        <taxon>Bacteria</taxon>
        <taxon>Pseudomonadati</taxon>
        <taxon>Bacteroidota</taxon>
        <taxon>Bacteroidia</taxon>
        <taxon>Bacteroidales</taxon>
        <taxon>Tannerellaceae</taxon>
        <taxon>Parabacteroides</taxon>
    </lineage>
</organism>
<dbReference type="RefSeq" id="WP_079683060.1">
    <property type="nucleotide sequence ID" value="NZ_FUYQ01000008.1"/>
</dbReference>
<sequence>MEEITLSVVIVNYNVKYFLEQCLYSLRAALQGMEAEVFVVDNNSTDGSVAYLKPNFPEVTFIENSDNPGFAKANNQAIRLAKGKYILLLNPDTVIGEDSIRSLCYFLEEKPKAGALGVKMIDGNGVFLPESKRSFPTPWVSFCKMFGLSKLFPKNPRFAKYSLPYLNPDARHKVDVLAGAFMLIRKEALDKAGLLDEDFFMYGEDIDLSYRLKLAGYKNYYMPERILHYKGESTSKGNIKYVKIFYGAMLIFYRKHYSGAGKLFSLLIRLAVWFRALLDLVFHTSANKKTKSSRRRLLILSSEMSLETVRTACLKQIPNLEFVNHWNLDEHRVMDCINRSNRMKGFTDIAFCYNDVRFEQLLLLMDKMPDKHITYHIYNKKSGVLVSPGKK</sequence>
<name>A0A1T5BSI8_9BACT</name>
<gene>
    <name evidence="2" type="ORF">SAMN05660349_01478</name>
</gene>
<evidence type="ECO:0000313" key="3">
    <source>
        <dbReference type="Proteomes" id="UP000190852"/>
    </source>
</evidence>
<keyword evidence="3" id="KW-1185">Reference proteome</keyword>
<feature type="domain" description="Glycosyltransferase 2-like" evidence="1">
    <location>
        <begin position="7"/>
        <end position="191"/>
    </location>
</feature>
<keyword evidence="2" id="KW-0808">Transferase</keyword>
<proteinExistence type="predicted"/>
<dbReference type="Gene3D" id="3.90.550.10">
    <property type="entry name" value="Spore Coat Polysaccharide Biosynthesis Protein SpsA, Chain A"/>
    <property type="match status" value="1"/>
</dbReference>
<evidence type="ECO:0000313" key="2">
    <source>
        <dbReference type="EMBL" id="SKB50156.1"/>
    </source>
</evidence>
<dbReference type="EMBL" id="FUYQ01000008">
    <property type="protein sequence ID" value="SKB50156.1"/>
    <property type="molecule type" value="Genomic_DNA"/>
</dbReference>
<dbReference type="InterPro" id="IPR001173">
    <property type="entry name" value="Glyco_trans_2-like"/>
</dbReference>
<dbReference type="CDD" id="cd04186">
    <property type="entry name" value="GT_2_like_c"/>
    <property type="match status" value="1"/>
</dbReference>
<evidence type="ECO:0000259" key="1">
    <source>
        <dbReference type="Pfam" id="PF00535"/>
    </source>
</evidence>
<dbReference type="GO" id="GO:0016740">
    <property type="term" value="F:transferase activity"/>
    <property type="evidence" value="ECO:0007669"/>
    <property type="project" value="UniProtKB-KW"/>
</dbReference>